<dbReference type="SUPFAM" id="SSF52540">
    <property type="entry name" value="P-loop containing nucleoside triphosphate hydrolases"/>
    <property type="match status" value="1"/>
</dbReference>
<gene>
    <name evidence="2" type="ORF">G3I71_44275</name>
</gene>
<sequence length="273" mass="29612">MPGAEDGEEGDVSRSGERGGPDVYRQINTAYPGGSLYVVQRGDMHIRNGHPVYRVEPFPASPPPLTADEAAARPSRLLAAECEVIGFTGRRDELAELAAWRNDEDRGLSVKLVHGPGGQGKTRLAARFAADSAEQGWTVWAAHHLSDPTSLTTVAPGDSSPRLVVIVEYADRWPTDDLQLLLGNAMLRHPERTRVLLVARPAGSWWPALRHRLRDKLRLDVAQPLELGPITADTTMRGQLVAAAREQFAAALGLEAVSQPIMERAGRTGFLVG</sequence>
<comment type="caution">
    <text evidence="2">The sequence shown here is derived from an EMBL/GenBank/DDBJ whole genome shotgun (WGS) entry which is preliminary data.</text>
</comment>
<dbReference type="RefSeq" id="WP_164324456.1">
    <property type="nucleotide sequence ID" value="NZ_JAAGLU010000083.1"/>
</dbReference>
<dbReference type="Gene3D" id="3.40.50.300">
    <property type="entry name" value="P-loop containing nucleotide triphosphate hydrolases"/>
    <property type="match status" value="1"/>
</dbReference>
<feature type="compositionally biased region" description="Acidic residues" evidence="1">
    <location>
        <begin position="1"/>
        <end position="10"/>
    </location>
</feature>
<accession>A0A6B3C825</accession>
<protein>
    <submittedName>
        <fullName evidence="2">ATP-binding protein</fullName>
    </submittedName>
</protein>
<feature type="compositionally biased region" description="Basic and acidic residues" evidence="1">
    <location>
        <begin position="11"/>
        <end position="20"/>
    </location>
</feature>
<dbReference type="GO" id="GO:0005524">
    <property type="term" value="F:ATP binding"/>
    <property type="evidence" value="ECO:0007669"/>
    <property type="project" value="UniProtKB-KW"/>
</dbReference>
<evidence type="ECO:0000256" key="1">
    <source>
        <dbReference type="SAM" id="MobiDB-lite"/>
    </source>
</evidence>
<name>A0A6B3C825_9ACTN</name>
<dbReference type="InterPro" id="IPR027417">
    <property type="entry name" value="P-loop_NTPase"/>
</dbReference>
<evidence type="ECO:0000313" key="2">
    <source>
        <dbReference type="EMBL" id="NEC92614.1"/>
    </source>
</evidence>
<dbReference type="EMBL" id="JAAGLU010000083">
    <property type="protein sequence ID" value="NEC92614.1"/>
    <property type="molecule type" value="Genomic_DNA"/>
</dbReference>
<keyword evidence="2" id="KW-0547">Nucleotide-binding</keyword>
<dbReference type="AlphaFoldDB" id="A0A6B3C825"/>
<reference evidence="2" key="1">
    <citation type="submission" date="2020-01" db="EMBL/GenBank/DDBJ databases">
        <title>Insect and environment-associated Actinomycetes.</title>
        <authorList>
            <person name="Currrie C."/>
            <person name="Chevrette M."/>
            <person name="Carlson C."/>
            <person name="Stubbendieck R."/>
            <person name="Wendt-Pienkowski E."/>
        </authorList>
    </citation>
    <scope>NUCLEOTIDE SEQUENCE</scope>
    <source>
        <strain evidence="2">SID12501</strain>
    </source>
</reference>
<organism evidence="2">
    <name type="scientific">Streptomyces sp. SID12501</name>
    <dbReference type="NCBI Taxonomy" id="2706042"/>
    <lineage>
        <taxon>Bacteria</taxon>
        <taxon>Bacillati</taxon>
        <taxon>Actinomycetota</taxon>
        <taxon>Actinomycetes</taxon>
        <taxon>Kitasatosporales</taxon>
        <taxon>Streptomycetaceae</taxon>
        <taxon>Streptomyces</taxon>
    </lineage>
</organism>
<feature type="region of interest" description="Disordered" evidence="1">
    <location>
        <begin position="1"/>
        <end position="23"/>
    </location>
</feature>
<proteinExistence type="predicted"/>
<keyword evidence="2" id="KW-0067">ATP-binding</keyword>